<dbReference type="EMBL" id="AAQR03161464">
    <property type="status" value="NOT_ANNOTATED_CDS"/>
    <property type="molecule type" value="Genomic_DNA"/>
</dbReference>
<organism evidence="2 3">
    <name type="scientific">Otolemur garnettii</name>
    <name type="common">Small-eared galago</name>
    <name type="synonym">Garnett's greater bushbaby</name>
    <dbReference type="NCBI Taxonomy" id="30611"/>
    <lineage>
        <taxon>Eukaryota</taxon>
        <taxon>Metazoa</taxon>
        <taxon>Chordata</taxon>
        <taxon>Craniata</taxon>
        <taxon>Vertebrata</taxon>
        <taxon>Euteleostomi</taxon>
        <taxon>Mammalia</taxon>
        <taxon>Eutheria</taxon>
        <taxon>Euarchontoglires</taxon>
        <taxon>Primates</taxon>
        <taxon>Strepsirrhini</taxon>
        <taxon>Lorisiformes</taxon>
        <taxon>Galagidae</taxon>
        <taxon>Otolemur</taxon>
    </lineage>
</organism>
<dbReference type="AlphaFoldDB" id="H0XT94"/>
<accession>H0XT94</accession>
<dbReference type="Proteomes" id="UP000005225">
    <property type="component" value="Unassembled WGS sequence"/>
</dbReference>
<reference evidence="2" key="3">
    <citation type="submission" date="2025-09" db="UniProtKB">
        <authorList>
            <consortium name="Ensembl"/>
        </authorList>
    </citation>
    <scope>IDENTIFICATION</scope>
</reference>
<keyword evidence="1" id="KW-0732">Signal</keyword>
<evidence type="ECO:0000256" key="1">
    <source>
        <dbReference type="SAM" id="SignalP"/>
    </source>
</evidence>
<dbReference type="Ensembl" id="ENSOGAT00000032734.1">
    <property type="protein sequence ID" value="ENSOGAP00000019336.1"/>
    <property type="gene ID" value="ENSOGAG00000024294.1"/>
</dbReference>
<feature type="signal peptide" evidence="1">
    <location>
        <begin position="1"/>
        <end position="17"/>
    </location>
</feature>
<keyword evidence="3" id="KW-1185">Reference proteome</keyword>
<dbReference type="HOGENOM" id="CLU_3019659_0_0_1"/>
<dbReference type="InParanoid" id="H0XT94"/>
<proteinExistence type="predicted"/>
<feature type="chain" id="PRO_5003545401" evidence="1">
    <location>
        <begin position="18"/>
        <end position="56"/>
    </location>
</feature>
<evidence type="ECO:0000313" key="2">
    <source>
        <dbReference type="Ensembl" id="ENSOGAP00000019336.1"/>
    </source>
</evidence>
<protein>
    <submittedName>
        <fullName evidence="2">Uncharacterized protein</fullName>
    </submittedName>
</protein>
<reference evidence="2" key="2">
    <citation type="submission" date="2025-08" db="UniProtKB">
        <authorList>
            <consortium name="Ensembl"/>
        </authorList>
    </citation>
    <scope>IDENTIFICATION</scope>
</reference>
<reference evidence="3" key="1">
    <citation type="submission" date="2011-03" db="EMBL/GenBank/DDBJ databases">
        <title>Version 3 of the genome sequence of Otolemur garnettii (Bushbaby).</title>
        <authorList>
            <consortium name="The Broad Institute Genome Sequencing Platform"/>
            <person name="Di Palma F."/>
            <person name="Johnson J."/>
            <person name="Lander E.S."/>
            <person name="Lindblad-Toh K."/>
            <person name="Jaffe D.B."/>
            <person name="Gnerre S."/>
            <person name="MacCallum I."/>
            <person name="Przybylski D."/>
            <person name="Ribeiro F.J."/>
            <person name="Burton J.N."/>
            <person name="Walker B.J."/>
            <person name="Sharpe T."/>
            <person name="Hall G."/>
        </authorList>
    </citation>
    <scope>NUCLEOTIDE SEQUENCE [LARGE SCALE GENOMIC DNA]</scope>
</reference>
<name>H0XT94_OTOGA</name>
<sequence>RVSYSPFLVALVMNTLCTHVGVGTLGSRESESHCCLSVGRRTLPSDICTAFLWKVS</sequence>
<evidence type="ECO:0000313" key="3">
    <source>
        <dbReference type="Proteomes" id="UP000005225"/>
    </source>
</evidence>